<protein>
    <recommendedName>
        <fullName evidence="5">UDP-N-acetylmuramate--L-alanine ligase</fullName>
    </recommendedName>
</protein>
<dbReference type="Pfam" id="PF02875">
    <property type="entry name" value="Mur_ligase_C"/>
    <property type="match status" value="1"/>
</dbReference>
<accession>A0A9D2KFP5</accession>
<dbReference type="EMBL" id="DXAJ01000028">
    <property type="protein sequence ID" value="HJA02042.1"/>
    <property type="molecule type" value="Genomic_DNA"/>
</dbReference>
<dbReference type="Pfam" id="PF08245">
    <property type="entry name" value="Mur_ligase_M"/>
    <property type="match status" value="1"/>
</dbReference>
<dbReference type="Gene3D" id="3.40.1190.10">
    <property type="entry name" value="Mur-like, catalytic domain"/>
    <property type="match status" value="1"/>
</dbReference>
<dbReference type="InterPro" id="IPR013221">
    <property type="entry name" value="Mur_ligase_cen"/>
</dbReference>
<proteinExistence type="predicted"/>
<reference evidence="3" key="1">
    <citation type="journal article" date="2021" name="PeerJ">
        <title>Extensive microbial diversity within the chicken gut microbiome revealed by metagenomics and culture.</title>
        <authorList>
            <person name="Gilroy R."/>
            <person name="Ravi A."/>
            <person name="Getino M."/>
            <person name="Pursley I."/>
            <person name="Horton D.L."/>
            <person name="Alikhan N.F."/>
            <person name="Baker D."/>
            <person name="Gharbi K."/>
            <person name="Hall N."/>
            <person name="Watson M."/>
            <person name="Adriaenssens E.M."/>
            <person name="Foster-Nyarko E."/>
            <person name="Jarju S."/>
            <person name="Secka A."/>
            <person name="Antonio M."/>
            <person name="Oren A."/>
            <person name="Chaudhuri R.R."/>
            <person name="La Ragione R."/>
            <person name="Hildebrand F."/>
            <person name="Pallen M.J."/>
        </authorList>
    </citation>
    <scope>NUCLEOTIDE SEQUENCE</scope>
    <source>
        <strain evidence="3">CHK156-179</strain>
    </source>
</reference>
<dbReference type="Gene3D" id="3.90.190.20">
    <property type="entry name" value="Mur ligase, C-terminal domain"/>
    <property type="match status" value="1"/>
</dbReference>
<dbReference type="InterPro" id="IPR050061">
    <property type="entry name" value="MurCDEF_pg_biosynth"/>
</dbReference>
<dbReference type="GO" id="GO:0016881">
    <property type="term" value="F:acid-amino acid ligase activity"/>
    <property type="evidence" value="ECO:0007669"/>
    <property type="project" value="InterPro"/>
</dbReference>
<dbReference type="GO" id="GO:0005524">
    <property type="term" value="F:ATP binding"/>
    <property type="evidence" value="ECO:0007669"/>
    <property type="project" value="InterPro"/>
</dbReference>
<evidence type="ECO:0000313" key="4">
    <source>
        <dbReference type="Proteomes" id="UP000824221"/>
    </source>
</evidence>
<evidence type="ECO:0000259" key="1">
    <source>
        <dbReference type="Pfam" id="PF02875"/>
    </source>
</evidence>
<gene>
    <name evidence="3" type="ORF">H9797_01490</name>
</gene>
<dbReference type="SUPFAM" id="SSF53244">
    <property type="entry name" value="MurD-like peptide ligases, peptide-binding domain"/>
    <property type="match status" value="1"/>
</dbReference>
<dbReference type="InterPro" id="IPR036615">
    <property type="entry name" value="Mur_ligase_C_dom_sf"/>
</dbReference>
<dbReference type="PANTHER" id="PTHR43445:SF3">
    <property type="entry name" value="UDP-N-ACETYLMURAMATE--L-ALANINE LIGASE"/>
    <property type="match status" value="1"/>
</dbReference>
<dbReference type="Proteomes" id="UP000824221">
    <property type="component" value="Unassembled WGS sequence"/>
</dbReference>
<dbReference type="InterPro" id="IPR004101">
    <property type="entry name" value="Mur_ligase_C"/>
</dbReference>
<name>A0A9D2KFP5_9FIRM</name>
<evidence type="ECO:0000313" key="3">
    <source>
        <dbReference type="EMBL" id="HJA02042.1"/>
    </source>
</evidence>
<organism evidence="3 4">
    <name type="scientific">Candidatus Gallimonas gallistercoris</name>
    <dbReference type="NCBI Taxonomy" id="2838602"/>
    <lineage>
        <taxon>Bacteria</taxon>
        <taxon>Bacillati</taxon>
        <taxon>Bacillota</taxon>
        <taxon>Clostridia</taxon>
        <taxon>Candidatus Gallimonas</taxon>
    </lineage>
</organism>
<comment type="caution">
    <text evidence="3">The sequence shown here is derived from an EMBL/GenBank/DDBJ whole genome shotgun (WGS) entry which is preliminary data.</text>
</comment>
<feature type="domain" description="Mur ligase C-terminal" evidence="1">
    <location>
        <begin position="202"/>
        <end position="327"/>
    </location>
</feature>
<dbReference type="AlphaFoldDB" id="A0A9D2KFP5"/>
<dbReference type="InterPro" id="IPR036565">
    <property type="entry name" value="Mur-like_cat_sf"/>
</dbReference>
<dbReference type="PANTHER" id="PTHR43445">
    <property type="entry name" value="UDP-N-ACETYLMURAMATE--L-ALANINE LIGASE-RELATED"/>
    <property type="match status" value="1"/>
</dbReference>
<feature type="domain" description="Mur ligase central" evidence="2">
    <location>
        <begin position="13"/>
        <end position="180"/>
    </location>
</feature>
<evidence type="ECO:0000259" key="2">
    <source>
        <dbReference type="Pfam" id="PF08245"/>
    </source>
</evidence>
<evidence type="ECO:0008006" key="5">
    <source>
        <dbReference type="Google" id="ProtNLM"/>
    </source>
</evidence>
<sequence length="343" mass="37960">MIAERFKRTVSFAGCHGKTTATAMLSHILWGRLPFTCHIGGEDLTLSNYHAEGADVFVTEACEFQRSFLSLKSSIAVVLNIELDHTDCYHSEEELFAAFREFAERADRVIVNADDVRARSLPHALSFGLCSGEIRASALKSSGERYSFTVTEKGVPLVRVQLAVAGKVHIYNALAAFAAARLLGLAPQEIADGLSSFRGVKRRFERIGFFHGVPVISDYAHHPREIAATIQTAQAVAEGTVQVVFQPHTYTRTRDLMEDFVAALKAAESLVVYRTYAAREKFLFSGSAVMLTARLPEASYVQSPERLWRVLAERIKPRDLILVLGAGDLDAIVREMLQKTPSR</sequence>
<reference evidence="3" key="2">
    <citation type="submission" date="2021-04" db="EMBL/GenBank/DDBJ databases">
        <authorList>
            <person name="Gilroy R."/>
        </authorList>
    </citation>
    <scope>NUCLEOTIDE SEQUENCE</scope>
    <source>
        <strain evidence="3">CHK156-179</strain>
    </source>
</reference>
<dbReference type="SUPFAM" id="SSF53623">
    <property type="entry name" value="MurD-like peptide ligases, catalytic domain"/>
    <property type="match status" value="1"/>
</dbReference>